<protein>
    <recommendedName>
        <fullName evidence="4">ASPIC/UnbV domain-containing protein</fullName>
    </recommendedName>
</protein>
<keyword evidence="2" id="KW-1133">Transmembrane helix</keyword>
<dbReference type="PANTHER" id="PTHR16026">
    <property type="entry name" value="CARTILAGE ACIDIC PROTEIN 1"/>
    <property type="match status" value="1"/>
</dbReference>
<evidence type="ECO:0008006" key="4">
    <source>
        <dbReference type="Google" id="ProtNLM"/>
    </source>
</evidence>
<reference evidence="3" key="1">
    <citation type="submission" date="2018-06" db="EMBL/GenBank/DDBJ databases">
        <authorList>
            <person name="Zhirakovskaya E."/>
        </authorList>
    </citation>
    <scope>NUCLEOTIDE SEQUENCE</scope>
</reference>
<feature type="non-terminal residue" evidence="3">
    <location>
        <position position="517"/>
    </location>
</feature>
<dbReference type="InterPro" id="IPR028994">
    <property type="entry name" value="Integrin_alpha_N"/>
</dbReference>
<dbReference type="InterPro" id="IPR013517">
    <property type="entry name" value="FG-GAP"/>
</dbReference>
<dbReference type="AlphaFoldDB" id="A0A3B0ZA36"/>
<evidence type="ECO:0000256" key="2">
    <source>
        <dbReference type="SAM" id="Phobius"/>
    </source>
</evidence>
<dbReference type="InterPro" id="IPR027039">
    <property type="entry name" value="Crtac1"/>
</dbReference>
<dbReference type="SUPFAM" id="SSF69318">
    <property type="entry name" value="Integrin alpha N-terminal domain"/>
    <property type="match status" value="1"/>
</dbReference>
<dbReference type="PANTHER" id="PTHR16026:SF0">
    <property type="entry name" value="CARTILAGE ACIDIC PROTEIN 1"/>
    <property type="match status" value="1"/>
</dbReference>
<keyword evidence="2" id="KW-0812">Transmembrane</keyword>
<dbReference type="Pfam" id="PF13517">
    <property type="entry name" value="FG-GAP_3"/>
    <property type="match status" value="3"/>
</dbReference>
<accession>A0A3B0ZA36</accession>
<evidence type="ECO:0000313" key="3">
    <source>
        <dbReference type="EMBL" id="VAW88401.1"/>
    </source>
</evidence>
<keyword evidence="2" id="KW-0472">Membrane</keyword>
<proteinExistence type="predicted"/>
<dbReference type="Gene3D" id="2.130.10.130">
    <property type="entry name" value="Integrin alpha, N-terminal"/>
    <property type="match status" value="2"/>
</dbReference>
<keyword evidence="1" id="KW-0732">Signal</keyword>
<name>A0A3B0ZA36_9ZZZZ</name>
<evidence type="ECO:0000256" key="1">
    <source>
        <dbReference type="ARBA" id="ARBA00022729"/>
    </source>
</evidence>
<dbReference type="EMBL" id="UOFP01000219">
    <property type="protein sequence ID" value="VAW88401.1"/>
    <property type="molecule type" value="Genomic_DNA"/>
</dbReference>
<feature type="transmembrane region" description="Helical" evidence="2">
    <location>
        <begin position="12"/>
        <end position="32"/>
    </location>
</feature>
<organism evidence="3">
    <name type="scientific">hydrothermal vent metagenome</name>
    <dbReference type="NCBI Taxonomy" id="652676"/>
    <lineage>
        <taxon>unclassified sequences</taxon>
        <taxon>metagenomes</taxon>
        <taxon>ecological metagenomes</taxon>
    </lineage>
</organism>
<gene>
    <name evidence="3" type="ORF">MNBD_GAMMA18-970</name>
</gene>
<sequence>MKQSQKKPAKSMRNWIVNIGASSLVAIIIVLLTPSDPFHLAPAQKTENAVTLSSPDTLPASQHIPVFEDDTLESGLILNHLQGDNYLTGIDETLAPGACALDYNNDGWIDLLLVNGSGQTRYYRKQHWWQKRQGHALYKNLGNGKFQDVTQESGLATPSWGMGCVSGDFNNDGHTDLFITNLGSNTLYKNNGEGRFIDVTIPSGISGESWSTSATLADYDGDGLLDIYIANYIKYSKGAKTYEAQSQFEGSIPVTFNATLYDAEPNRLYRNRGKFRFENVSSLAGVEDKDGRSLDAIWLDANNDGQPDIFVSNDGGGGSNTLLINQGNSKFKESSTRMNLSSALAHHSISSGDFDNDGDIDIIITGDQTQTHLLLVNNISDSGKEQWKYSDQAETLGLAKGQFAGYSGWGSGLHDFNNDGWQDLFIANGLVTPDPDTNKITQGQSKQFWLNNGNGEFYETTWNAGDALQDIQSARGTVYADFDNDGDIDIYVAHNNDIGQLLTNTLPTDTQWLGIKL</sequence>